<proteinExistence type="predicted"/>
<dbReference type="AlphaFoldDB" id="A0A8T0HH33"/>
<sequence length="77" mass="8832">MAAFEVVIQVCEHDMLKLNLLAFSAEDPTQGSIGHGCWRLLQGEIRRVPHLPDHCKCSCVRLFMLFCHRLECQSLLH</sequence>
<gene>
    <name evidence="1" type="ORF">KC19_6G017800</name>
</gene>
<protein>
    <submittedName>
        <fullName evidence="1">Uncharacterized protein</fullName>
    </submittedName>
</protein>
<name>A0A8T0HH33_CERPU</name>
<organism evidence="1 2">
    <name type="scientific">Ceratodon purpureus</name>
    <name type="common">Fire moss</name>
    <name type="synonym">Dicranum purpureum</name>
    <dbReference type="NCBI Taxonomy" id="3225"/>
    <lineage>
        <taxon>Eukaryota</taxon>
        <taxon>Viridiplantae</taxon>
        <taxon>Streptophyta</taxon>
        <taxon>Embryophyta</taxon>
        <taxon>Bryophyta</taxon>
        <taxon>Bryophytina</taxon>
        <taxon>Bryopsida</taxon>
        <taxon>Dicranidae</taxon>
        <taxon>Pseudoditrichales</taxon>
        <taxon>Ditrichaceae</taxon>
        <taxon>Ceratodon</taxon>
    </lineage>
</organism>
<dbReference type="Proteomes" id="UP000822688">
    <property type="component" value="Chromosome 6"/>
</dbReference>
<dbReference type="EMBL" id="CM026427">
    <property type="protein sequence ID" value="KAG0568412.1"/>
    <property type="molecule type" value="Genomic_DNA"/>
</dbReference>
<reference evidence="1 2" key="1">
    <citation type="submission" date="2020-06" db="EMBL/GenBank/DDBJ databases">
        <title>WGS assembly of Ceratodon purpureus strain R40.</title>
        <authorList>
            <person name="Carey S.B."/>
            <person name="Jenkins J."/>
            <person name="Shu S."/>
            <person name="Lovell J.T."/>
            <person name="Sreedasyam A."/>
            <person name="Maumus F."/>
            <person name="Tiley G.P."/>
            <person name="Fernandez-Pozo N."/>
            <person name="Barry K."/>
            <person name="Chen C."/>
            <person name="Wang M."/>
            <person name="Lipzen A."/>
            <person name="Daum C."/>
            <person name="Saski C.A."/>
            <person name="Payton A.C."/>
            <person name="Mcbreen J.C."/>
            <person name="Conrad R.E."/>
            <person name="Kollar L.M."/>
            <person name="Olsson S."/>
            <person name="Huttunen S."/>
            <person name="Landis J.B."/>
            <person name="Wickett N.J."/>
            <person name="Johnson M.G."/>
            <person name="Rensing S.A."/>
            <person name="Grimwood J."/>
            <person name="Schmutz J."/>
            <person name="Mcdaniel S.F."/>
        </authorList>
    </citation>
    <scope>NUCLEOTIDE SEQUENCE [LARGE SCALE GENOMIC DNA]</scope>
    <source>
        <strain evidence="1 2">R40</strain>
    </source>
</reference>
<comment type="caution">
    <text evidence="1">The sequence shown here is derived from an EMBL/GenBank/DDBJ whole genome shotgun (WGS) entry which is preliminary data.</text>
</comment>
<evidence type="ECO:0000313" key="1">
    <source>
        <dbReference type="EMBL" id="KAG0568412.1"/>
    </source>
</evidence>
<keyword evidence="2" id="KW-1185">Reference proteome</keyword>
<accession>A0A8T0HH33</accession>
<evidence type="ECO:0000313" key="2">
    <source>
        <dbReference type="Proteomes" id="UP000822688"/>
    </source>
</evidence>